<keyword evidence="5" id="KW-0430">Lectin</keyword>
<dbReference type="InterPro" id="IPR006585">
    <property type="entry name" value="FTP1"/>
</dbReference>
<dbReference type="GeneID" id="119735226"/>
<dbReference type="PROSITE" id="PS50923">
    <property type="entry name" value="SUSHI"/>
    <property type="match status" value="1"/>
</dbReference>
<dbReference type="SMART" id="SM00321">
    <property type="entry name" value="WSC"/>
    <property type="match status" value="1"/>
</dbReference>
<reference evidence="12" key="1">
    <citation type="submission" date="2022-11" db="UniProtKB">
        <authorList>
            <consortium name="EnsemblMetazoa"/>
        </authorList>
    </citation>
    <scope>IDENTIFICATION</scope>
</reference>
<keyword evidence="9" id="KW-0732">Signal</keyword>
<dbReference type="Gene3D" id="2.10.70.10">
    <property type="entry name" value="Complement Module, domain 1"/>
    <property type="match status" value="1"/>
</dbReference>
<dbReference type="Pfam" id="PF00084">
    <property type="entry name" value="Sushi"/>
    <property type="match status" value="1"/>
</dbReference>
<keyword evidence="4" id="KW-0479">Metal-binding</keyword>
<dbReference type="InterPro" id="IPR002889">
    <property type="entry name" value="WSC_carb-bd"/>
</dbReference>
<dbReference type="SMART" id="SM00032">
    <property type="entry name" value="CCP"/>
    <property type="match status" value="1"/>
</dbReference>
<feature type="domain" description="WSC" evidence="11">
    <location>
        <begin position="402"/>
        <end position="496"/>
    </location>
</feature>
<dbReference type="PROSITE" id="PS51212">
    <property type="entry name" value="WSC"/>
    <property type="match status" value="1"/>
</dbReference>
<dbReference type="GO" id="GO:0010185">
    <property type="term" value="P:regulation of cellular defense response"/>
    <property type="evidence" value="ECO:0007669"/>
    <property type="project" value="UniProtKB-ARBA"/>
</dbReference>
<dbReference type="AlphaFoldDB" id="A0A914ALI3"/>
<dbReference type="EnsemblMetazoa" id="XM_038208932.1">
    <property type="protein sequence ID" value="XP_038064860.1"/>
    <property type="gene ID" value="LOC119735226"/>
</dbReference>
<name>A0A914ALI3_PATMI</name>
<dbReference type="Gene3D" id="2.60.120.260">
    <property type="entry name" value="Galactose-binding domain-like"/>
    <property type="match status" value="2"/>
</dbReference>
<dbReference type="InterPro" id="IPR051941">
    <property type="entry name" value="BG_Antigen-Binding_Lectin"/>
</dbReference>
<evidence type="ECO:0000256" key="2">
    <source>
        <dbReference type="ARBA" id="ARBA00010147"/>
    </source>
</evidence>
<keyword evidence="8" id="KW-0768">Sushi</keyword>
<dbReference type="InterPro" id="IPR008979">
    <property type="entry name" value="Galactose-bd-like_sf"/>
</dbReference>
<feature type="chain" id="PRO_5037777844" evidence="9">
    <location>
        <begin position="36"/>
        <end position="574"/>
    </location>
</feature>
<dbReference type="CDD" id="cd00033">
    <property type="entry name" value="CCP"/>
    <property type="match status" value="1"/>
</dbReference>
<accession>A0A914ALI3</accession>
<evidence type="ECO:0000256" key="1">
    <source>
        <dbReference type="ARBA" id="ARBA00002219"/>
    </source>
</evidence>
<evidence type="ECO:0000256" key="4">
    <source>
        <dbReference type="ARBA" id="ARBA00022723"/>
    </source>
</evidence>
<dbReference type="InterPro" id="IPR035976">
    <property type="entry name" value="Sushi/SCR/CCP_sf"/>
</dbReference>
<evidence type="ECO:0000259" key="11">
    <source>
        <dbReference type="PROSITE" id="PS51212"/>
    </source>
</evidence>
<evidence type="ECO:0000313" key="13">
    <source>
        <dbReference type="Proteomes" id="UP000887568"/>
    </source>
</evidence>
<evidence type="ECO:0000256" key="5">
    <source>
        <dbReference type="ARBA" id="ARBA00022734"/>
    </source>
</evidence>
<dbReference type="SMART" id="SM00607">
    <property type="entry name" value="FTP"/>
    <property type="match status" value="1"/>
</dbReference>
<evidence type="ECO:0000259" key="10">
    <source>
        <dbReference type="PROSITE" id="PS50923"/>
    </source>
</evidence>
<comment type="subunit">
    <text evidence="3">Homotrimer.</text>
</comment>
<feature type="domain" description="Sushi" evidence="10">
    <location>
        <begin position="498"/>
        <end position="571"/>
    </location>
</feature>
<dbReference type="Proteomes" id="UP000887568">
    <property type="component" value="Unplaced"/>
</dbReference>
<dbReference type="GO" id="GO:0042806">
    <property type="term" value="F:fucose binding"/>
    <property type="evidence" value="ECO:0007669"/>
    <property type="project" value="UniProtKB-ARBA"/>
</dbReference>
<evidence type="ECO:0000313" key="12">
    <source>
        <dbReference type="EnsemblMetazoa" id="XP_038064860.1"/>
    </source>
</evidence>
<protein>
    <submittedName>
        <fullName evidence="12">Uncharacterized protein</fullName>
    </submittedName>
</protein>
<proteinExistence type="inferred from homology"/>
<feature type="signal peptide" evidence="9">
    <location>
        <begin position="1"/>
        <end position="35"/>
    </location>
</feature>
<dbReference type="InterPro" id="IPR000436">
    <property type="entry name" value="Sushi_SCR_CCP_dom"/>
</dbReference>
<dbReference type="GO" id="GO:0046872">
    <property type="term" value="F:metal ion binding"/>
    <property type="evidence" value="ECO:0007669"/>
    <property type="project" value="UniProtKB-KW"/>
</dbReference>
<dbReference type="RefSeq" id="XP_038064860.1">
    <property type="nucleotide sequence ID" value="XM_038208932.1"/>
</dbReference>
<dbReference type="Pfam" id="PF01822">
    <property type="entry name" value="WSC"/>
    <property type="match status" value="1"/>
</dbReference>
<comment type="caution">
    <text evidence="8">Lacks conserved residue(s) required for the propagation of feature annotation.</text>
</comment>
<dbReference type="SUPFAM" id="SSF49785">
    <property type="entry name" value="Galactose-binding domain-like"/>
    <property type="match status" value="2"/>
</dbReference>
<evidence type="ECO:0000256" key="6">
    <source>
        <dbReference type="ARBA" id="ARBA00022837"/>
    </source>
</evidence>
<comment type="function">
    <text evidence="1">Acts as a defensive agent. Recognizes blood group fucosylated oligosaccharides including A, B, H and Lewis B-type antigens. Does not recognize Lewis A antigen and has low affinity for monovalent haptens.</text>
</comment>
<sequence>MAGLLDVSRYGWNVYICRLLLPVMFACCCFQQGSCDLAALPIHRKHTSQSTVWSPHESYQAIDGQTYTFSRTDDYDPHPWWLLDLGSNHNLSRINVTLRKYGGGYRFTGTIVRAGLSPNFTENLPCGSPATSEQSQDGAEIPFLCEPSRTARYISLDIDTSMPGVDPREAYLQLAEVTVENVTSGECAALPVYGKNTSQSSTWDAHPSYKAIDGRKYTYTHTDRNVIPVLIPILISVPIPSLIIPSPDQANLLLFRMPILNTHPRLILFPIPILIPVPIPKLIPVHANDPHPWWLLKLGSKHCLGRINVTLRMNGWGFRFIGAIARAGLSPNFNENLPCGSPATSEQSQNGAEIPFLCEPPRLARYVSLDINTSMPGVDAARAFLQLAEVAVEEYTSGECAAPGYLGCFGDAEYRSLSVGPAATEYEQSVEWCFRNCLEPTEYKYAGMEYKYECWCGNDNYDKHGKEPDSDCKYLCPGNSNQICGGKWRISVYTVSQGVCSNDIGLPSNGDHTITNPRSLSYNLINFKFFGTRVDFSCDPGYTLHGASSIECIEAGYNNVTWSDSVPTCEDQFG</sequence>
<dbReference type="GO" id="GO:0001868">
    <property type="term" value="P:regulation of complement activation, lectin pathway"/>
    <property type="evidence" value="ECO:0007669"/>
    <property type="project" value="UniProtKB-ARBA"/>
</dbReference>
<evidence type="ECO:0000256" key="3">
    <source>
        <dbReference type="ARBA" id="ARBA00011233"/>
    </source>
</evidence>
<evidence type="ECO:0000256" key="7">
    <source>
        <dbReference type="ARBA" id="ARBA00023157"/>
    </source>
</evidence>
<dbReference type="SUPFAM" id="SSF57535">
    <property type="entry name" value="Complement control module/SCR domain"/>
    <property type="match status" value="1"/>
</dbReference>
<organism evidence="12 13">
    <name type="scientific">Patiria miniata</name>
    <name type="common">Bat star</name>
    <name type="synonym">Asterina miniata</name>
    <dbReference type="NCBI Taxonomy" id="46514"/>
    <lineage>
        <taxon>Eukaryota</taxon>
        <taxon>Metazoa</taxon>
        <taxon>Echinodermata</taxon>
        <taxon>Eleutherozoa</taxon>
        <taxon>Asterozoa</taxon>
        <taxon>Asteroidea</taxon>
        <taxon>Valvatacea</taxon>
        <taxon>Valvatida</taxon>
        <taxon>Asterinidae</taxon>
        <taxon>Patiria</taxon>
    </lineage>
</organism>
<evidence type="ECO:0000256" key="9">
    <source>
        <dbReference type="SAM" id="SignalP"/>
    </source>
</evidence>
<dbReference type="Pfam" id="PF22633">
    <property type="entry name" value="F5_F8_type_C_2"/>
    <property type="match status" value="1"/>
</dbReference>
<keyword evidence="13" id="KW-1185">Reference proteome</keyword>
<dbReference type="PANTHER" id="PTHR45713:SF15">
    <property type="entry name" value="F5_8 TYPE C DOMAIN-CONTAINING PROTEIN"/>
    <property type="match status" value="1"/>
</dbReference>
<keyword evidence="6" id="KW-0106">Calcium</keyword>
<comment type="similarity">
    <text evidence="2">Belongs to the fucolectin family.</text>
</comment>
<dbReference type="OrthoDB" id="2019572at2759"/>
<keyword evidence="7" id="KW-1015">Disulfide bond</keyword>
<evidence type="ECO:0000256" key="8">
    <source>
        <dbReference type="PROSITE-ProRule" id="PRU00302"/>
    </source>
</evidence>
<dbReference type="PANTHER" id="PTHR45713">
    <property type="entry name" value="FTP DOMAIN-CONTAINING PROTEIN"/>
    <property type="match status" value="1"/>
</dbReference>